<dbReference type="InterPro" id="IPR002698">
    <property type="entry name" value="FTHF_cligase"/>
</dbReference>
<dbReference type="RefSeq" id="WP_379482278.1">
    <property type="nucleotide sequence ID" value="NZ_JBHLTL010000011.1"/>
</dbReference>
<dbReference type="NCBIfam" id="TIGR02727">
    <property type="entry name" value="MTHFS_bact"/>
    <property type="match status" value="1"/>
</dbReference>
<comment type="similarity">
    <text evidence="1 4">Belongs to the 5-formyltetrahydrofolate cyclo-ligase family.</text>
</comment>
<keyword evidence="2 4" id="KW-0547">Nucleotide-binding</keyword>
<dbReference type="Proteomes" id="UP001589943">
    <property type="component" value="Unassembled WGS sequence"/>
</dbReference>
<dbReference type="InterPro" id="IPR024185">
    <property type="entry name" value="FTHF_cligase-like_sf"/>
</dbReference>
<dbReference type="InterPro" id="IPR037171">
    <property type="entry name" value="NagB/RpiA_transferase-like"/>
</dbReference>
<keyword evidence="5" id="KW-0436">Ligase</keyword>
<dbReference type="EMBL" id="JBHLTL010000011">
    <property type="protein sequence ID" value="MFC0590852.1"/>
    <property type="molecule type" value="Genomic_DNA"/>
</dbReference>
<evidence type="ECO:0000313" key="6">
    <source>
        <dbReference type="Proteomes" id="UP001589943"/>
    </source>
</evidence>
<keyword evidence="4" id="KW-0460">Magnesium</keyword>
<proteinExistence type="inferred from homology"/>
<evidence type="ECO:0000256" key="3">
    <source>
        <dbReference type="ARBA" id="ARBA00022840"/>
    </source>
</evidence>
<evidence type="ECO:0000256" key="1">
    <source>
        <dbReference type="ARBA" id="ARBA00010638"/>
    </source>
</evidence>
<dbReference type="PANTHER" id="PTHR23407">
    <property type="entry name" value="ATPASE INHIBITOR/5-FORMYLTETRAHYDROFOLATE CYCLO-LIGASE"/>
    <property type="match status" value="1"/>
</dbReference>
<comment type="catalytic activity">
    <reaction evidence="4">
        <text>(6S)-5-formyl-5,6,7,8-tetrahydrofolate + ATP = (6R)-5,10-methenyltetrahydrofolate + ADP + phosphate</text>
        <dbReference type="Rhea" id="RHEA:10488"/>
        <dbReference type="ChEBI" id="CHEBI:30616"/>
        <dbReference type="ChEBI" id="CHEBI:43474"/>
        <dbReference type="ChEBI" id="CHEBI:57455"/>
        <dbReference type="ChEBI" id="CHEBI:57457"/>
        <dbReference type="ChEBI" id="CHEBI:456216"/>
        <dbReference type="EC" id="6.3.3.2"/>
    </reaction>
</comment>
<sequence length="190" mass="21120">MTDKQALRSHLRRLRRDHEAAIPASMRSLLFLRPPAPLLDLVPSDAVIGVYHPVGAEASPLSYARWFHEAGHTVALPWFADRATPMQFRTWSNPFIDDELEPAPWGGLQPDQSAEPITPDVLIVPLVGFTDSGLRLGQGGGHYDRYLAEEQDTVAIGLAWDCQLVDHLPTEPHDVPLRGVVTPTRFYGPF</sequence>
<dbReference type="Pfam" id="PF01812">
    <property type="entry name" value="5-FTHF_cyc-lig"/>
    <property type="match status" value="1"/>
</dbReference>
<dbReference type="GO" id="GO:0030272">
    <property type="term" value="F:5-formyltetrahydrofolate cyclo-ligase activity"/>
    <property type="evidence" value="ECO:0007669"/>
    <property type="project" value="UniProtKB-EC"/>
</dbReference>
<keyword evidence="4" id="KW-0479">Metal-binding</keyword>
<dbReference type="EC" id="6.3.3.2" evidence="4"/>
<organism evidence="5 6">
    <name type="scientific">Novosphingobium aquiterrae</name>
    <dbReference type="NCBI Taxonomy" id="624388"/>
    <lineage>
        <taxon>Bacteria</taxon>
        <taxon>Pseudomonadati</taxon>
        <taxon>Pseudomonadota</taxon>
        <taxon>Alphaproteobacteria</taxon>
        <taxon>Sphingomonadales</taxon>
        <taxon>Sphingomonadaceae</taxon>
        <taxon>Novosphingobium</taxon>
    </lineage>
</organism>
<keyword evidence="6" id="KW-1185">Reference proteome</keyword>
<evidence type="ECO:0000313" key="5">
    <source>
        <dbReference type="EMBL" id="MFC0590852.1"/>
    </source>
</evidence>
<evidence type="ECO:0000256" key="2">
    <source>
        <dbReference type="ARBA" id="ARBA00022741"/>
    </source>
</evidence>
<comment type="cofactor">
    <cofactor evidence="4">
        <name>Mg(2+)</name>
        <dbReference type="ChEBI" id="CHEBI:18420"/>
    </cofactor>
</comment>
<dbReference type="PANTHER" id="PTHR23407:SF1">
    <property type="entry name" value="5-FORMYLTETRAHYDROFOLATE CYCLO-LIGASE"/>
    <property type="match status" value="1"/>
</dbReference>
<gene>
    <name evidence="5" type="ORF">ACFFF7_15715</name>
</gene>
<protein>
    <recommendedName>
        <fullName evidence="4">5-formyltetrahydrofolate cyclo-ligase</fullName>
        <ecNumber evidence="4">6.3.3.2</ecNumber>
    </recommendedName>
</protein>
<dbReference type="Gene3D" id="3.40.50.10420">
    <property type="entry name" value="NagB/RpiA/CoA transferase-like"/>
    <property type="match status" value="1"/>
</dbReference>
<comment type="caution">
    <text evidence="5">The sequence shown here is derived from an EMBL/GenBank/DDBJ whole genome shotgun (WGS) entry which is preliminary data.</text>
</comment>
<reference evidence="5 6" key="1">
    <citation type="submission" date="2024-09" db="EMBL/GenBank/DDBJ databases">
        <authorList>
            <person name="Sun Q."/>
            <person name="Mori K."/>
        </authorList>
    </citation>
    <scope>NUCLEOTIDE SEQUENCE [LARGE SCALE GENOMIC DNA]</scope>
    <source>
        <strain evidence="5 6">NCAIM B.02537</strain>
    </source>
</reference>
<dbReference type="SUPFAM" id="SSF100950">
    <property type="entry name" value="NagB/RpiA/CoA transferase-like"/>
    <property type="match status" value="1"/>
</dbReference>
<evidence type="ECO:0000256" key="4">
    <source>
        <dbReference type="RuleBase" id="RU361279"/>
    </source>
</evidence>
<keyword evidence="3 4" id="KW-0067">ATP-binding</keyword>
<dbReference type="PIRSF" id="PIRSF006806">
    <property type="entry name" value="FTHF_cligase"/>
    <property type="match status" value="1"/>
</dbReference>
<name>A0ABV6PLZ6_9SPHN</name>
<accession>A0ABV6PLZ6</accession>